<sequence>MLTTPAVSKPVDDAEQGFVLRDLTYDYRRLRAPRRRGRPALGGVSARASSSAVALLGPNGAGKSTLFRILSTSTSASGGSFAVAGYDSAGSAGSLAEYRRRIGVVPQRFRAPHGYTCREVLAYVAWLRQVPRAAVADNIAEALVLTGLAEYGERKIGTLSGGTLQRVALAQALVSRPRLLLLDEPTVGLDPAQRESFLANLGEVRRRGTTTLLATHLVEDVAVFAHEVVVLNEGRCAYAGRLASFAETADGQPVPGAAISAAYQRIIETGADG</sequence>
<dbReference type="Pfam" id="PF00005">
    <property type="entry name" value="ABC_tran"/>
    <property type="match status" value="1"/>
</dbReference>
<keyword evidence="6" id="KW-0046">Antibiotic resistance</keyword>
<dbReference type="Gene3D" id="3.40.50.300">
    <property type="entry name" value="P-loop containing nucleotide triphosphate hydrolases"/>
    <property type="match status" value="1"/>
</dbReference>
<evidence type="ECO:0000256" key="2">
    <source>
        <dbReference type="ARBA" id="ARBA00005417"/>
    </source>
</evidence>
<gene>
    <name evidence="8" type="ORF">GCM10009798_02880</name>
</gene>
<dbReference type="SUPFAM" id="SSF52540">
    <property type="entry name" value="P-loop containing nucleoside triphosphate hydrolases"/>
    <property type="match status" value="1"/>
</dbReference>
<dbReference type="PANTHER" id="PTHR42711">
    <property type="entry name" value="ABC TRANSPORTER ATP-BINDING PROTEIN"/>
    <property type="match status" value="1"/>
</dbReference>
<protein>
    <submittedName>
        <fullName evidence="8">ABC transporter ATP-binding protein</fullName>
    </submittedName>
</protein>
<dbReference type="InterPro" id="IPR050763">
    <property type="entry name" value="ABC_transporter_ATP-binding"/>
</dbReference>
<evidence type="ECO:0000256" key="6">
    <source>
        <dbReference type="ARBA" id="ARBA00023251"/>
    </source>
</evidence>
<dbReference type="PROSITE" id="PS50893">
    <property type="entry name" value="ABC_TRANSPORTER_2"/>
    <property type="match status" value="1"/>
</dbReference>
<dbReference type="InterPro" id="IPR003593">
    <property type="entry name" value="AAA+_ATPase"/>
</dbReference>
<comment type="caution">
    <text evidence="8">The sequence shown here is derived from an EMBL/GenBank/DDBJ whole genome shotgun (WGS) entry which is preliminary data.</text>
</comment>
<keyword evidence="5 8" id="KW-0067">ATP-binding</keyword>
<keyword evidence="4" id="KW-0547">Nucleotide-binding</keyword>
<evidence type="ECO:0000256" key="1">
    <source>
        <dbReference type="ARBA" id="ARBA00004202"/>
    </source>
</evidence>
<reference evidence="9" key="1">
    <citation type="journal article" date="2019" name="Int. J. Syst. Evol. Microbiol.">
        <title>The Global Catalogue of Microorganisms (GCM) 10K type strain sequencing project: providing services to taxonomists for standard genome sequencing and annotation.</title>
        <authorList>
            <consortium name="The Broad Institute Genomics Platform"/>
            <consortium name="The Broad Institute Genome Sequencing Center for Infectious Disease"/>
            <person name="Wu L."/>
            <person name="Ma J."/>
        </authorList>
    </citation>
    <scope>NUCLEOTIDE SEQUENCE [LARGE SCALE GENOMIC DNA]</scope>
    <source>
        <strain evidence="9">JCM 15309</strain>
    </source>
</reference>
<evidence type="ECO:0000256" key="4">
    <source>
        <dbReference type="ARBA" id="ARBA00022741"/>
    </source>
</evidence>
<dbReference type="PANTHER" id="PTHR42711:SF5">
    <property type="entry name" value="ABC TRANSPORTER ATP-BINDING PROTEIN NATA"/>
    <property type="match status" value="1"/>
</dbReference>
<dbReference type="Proteomes" id="UP001500571">
    <property type="component" value="Unassembled WGS sequence"/>
</dbReference>
<dbReference type="EMBL" id="BAAAPB010000001">
    <property type="protein sequence ID" value="GAA1947253.1"/>
    <property type="molecule type" value="Genomic_DNA"/>
</dbReference>
<organism evidence="8 9">
    <name type="scientific">Nocardioides panacihumi</name>
    <dbReference type="NCBI Taxonomy" id="400774"/>
    <lineage>
        <taxon>Bacteria</taxon>
        <taxon>Bacillati</taxon>
        <taxon>Actinomycetota</taxon>
        <taxon>Actinomycetes</taxon>
        <taxon>Propionibacteriales</taxon>
        <taxon>Nocardioidaceae</taxon>
        <taxon>Nocardioides</taxon>
    </lineage>
</organism>
<dbReference type="RefSeq" id="WP_344041661.1">
    <property type="nucleotide sequence ID" value="NZ_BAAAPB010000001.1"/>
</dbReference>
<keyword evidence="3" id="KW-0813">Transport</keyword>
<dbReference type="InterPro" id="IPR003439">
    <property type="entry name" value="ABC_transporter-like_ATP-bd"/>
</dbReference>
<evidence type="ECO:0000259" key="7">
    <source>
        <dbReference type="PROSITE" id="PS50893"/>
    </source>
</evidence>
<feature type="domain" description="ABC transporter" evidence="7">
    <location>
        <begin position="18"/>
        <end position="258"/>
    </location>
</feature>
<comment type="subcellular location">
    <subcellularLocation>
        <location evidence="1">Cell membrane</location>
        <topology evidence="1">Peripheral membrane protein</topology>
    </subcellularLocation>
</comment>
<comment type="similarity">
    <text evidence="2">Belongs to the ABC transporter superfamily.</text>
</comment>
<accession>A0ABP5BPE0</accession>
<name>A0ABP5BPE0_9ACTN</name>
<dbReference type="SMART" id="SM00382">
    <property type="entry name" value="AAA"/>
    <property type="match status" value="1"/>
</dbReference>
<dbReference type="InterPro" id="IPR027417">
    <property type="entry name" value="P-loop_NTPase"/>
</dbReference>
<evidence type="ECO:0000256" key="3">
    <source>
        <dbReference type="ARBA" id="ARBA00022448"/>
    </source>
</evidence>
<evidence type="ECO:0000256" key="5">
    <source>
        <dbReference type="ARBA" id="ARBA00022840"/>
    </source>
</evidence>
<proteinExistence type="inferred from homology"/>
<evidence type="ECO:0000313" key="8">
    <source>
        <dbReference type="EMBL" id="GAA1947253.1"/>
    </source>
</evidence>
<keyword evidence="9" id="KW-1185">Reference proteome</keyword>
<evidence type="ECO:0000313" key="9">
    <source>
        <dbReference type="Proteomes" id="UP001500571"/>
    </source>
</evidence>
<dbReference type="GO" id="GO:0005524">
    <property type="term" value="F:ATP binding"/>
    <property type="evidence" value="ECO:0007669"/>
    <property type="project" value="UniProtKB-KW"/>
</dbReference>